<evidence type="ECO:0008006" key="3">
    <source>
        <dbReference type="Google" id="ProtNLM"/>
    </source>
</evidence>
<organism evidence="1 2">
    <name type="scientific">Chitinophaga ginsengisoli</name>
    <dbReference type="NCBI Taxonomy" id="363837"/>
    <lineage>
        <taxon>Bacteria</taxon>
        <taxon>Pseudomonadati</taxon>
        <taxon>Bacteroidota</taxon>
        <taxon>Chitinophagia</taxon>
        <taxon>Chitinophagales</taxon>
        <taxon>Chitinophagaceae</taxon>
        <taxon>Chitinophaga</taxon>
    </lineage>
</organism>
<keyword evidence="2" id="KW-1185">Reference proteome</keyword>
<reference evidence="1 2" key="1">
    <citation type="submission" date="2018-03" db="EMBL/GenBank/DDBJ databases">
        <title>Genomic Encyclopedia of Archaeal and Bacterial Type Strains, Phase II (KMG-II): from individual species to whole genera.</title>
        <authorList>
            <person name="Goeker M."/>
        </authorList>
    </citation>
    <scope>NUCLEOTIDE SEQUENCE [LARGE SCALE GENOMIC DNA]</scope>
    <source>
        <strain evidence="1 2">DSM 18107</strain>
    </source>
</reference>
<evidence type="ECO:0000313" key="2">
    <source>
        <dbReference type="Proteomes" id="UP000240978"/>
    </source>
</evidence>
<dbReference type="Gene3D" id="3.40.50.720">
    <property type="entry name" value="NAD(P)-binding Rossmann-like Domain"/>
    <property type="match status" value="1"/>
</dbReference>
<accession>A0A2P8FQT5</accession>
<sequence length="85" mass="9483">MKRLEGKVAIITGAARGMGEAHARLFSQEGAKKEELQEKQELALSKMKELGNEYFDNIVSGNYPKGFVDHAIDINRAINNLPPRK</sequence>
<dbReference type="EMBL" id="PYGK01000016">
    <property type="protein sequence ID" value="PSL24090.1"/>
    <property type="molecule type" value="Genomic_DNA"/>
</dbReference>
<protein>
    <recommendedName>
        <fullName evidence="3">Short subunit dehydrogenase</fullName>
    </recommendedName>
</protein>
<dbReference type="AlphaFoldDB" id="A0A2P8FQT5"/>
<proteinExistence type="predicted"/>
<dbReference type="RefSeq" id="WP_211303546.1">
    <property type="nucleotide sequence ID" value="NZ_PYGK01000016.1"/>
</dbReference>
<evidence type="ECO:0000313" key="1">
    <source>
        <dbReference type="EMBL" id="PSL24090.1"/>
    </source>
</evidence>
<dbReference type="SUPFAM" id="SSF51735">
    <property type="entry name" value="NAD(P)-binding Rossmann-fold domains"/>
    <property type="match status" value="1"/>
</dbReference>
<comment type="caution">
    <text evidence="1">The sequence shown here is derived from an EMBL/GenBank/DDBJ whole genome shotgun (WGS) entry which is preliminary data.</text>
</comment>
<gene>
    <name evidence="1" type="ORF">CLV42_11676</name>
</gene>
<dbReference type="InterPro" id="IPR036291">
    <property type="entry name" value="NAD(P)-bd_dom_sf"/>
</dbReference>
<dbReference type="Proteomes" id="UP000240978">
    <property type="component" value="Unassembled WGS sequence"/>
</dbReference>
<name>A0A2P8FQT5_9BACT</name>